<dbReference type="InterPro" id="IPR017853">
    <property type="entry name" value="GH"/>
</dbReference>
<evidence type="ECO:0000313" key="15">
    <source>
        <dbReference type="EMBL" id="CCM02984.1"/>
    </source>
</evidence>
<protein>
    <recommendedName>
        <fullName evidence="9">Glucosidase II subunit alpha</fullName>
    </recommendedName>
</protein>
<dbReference type="GO" id="GO:0017177">
    <property type="term" value="C:glucosidase II complex"/>
    <property type="evidence" value="ECO:0007669"/>
    <property type="project" value="TreeGrafter"/>
</dbReference>
<comment type="subcellular location">
    <subcellularLocation>
        <location evidence="1">Endoplasmic reticulum</location>
    </subcellularLocation>
</comment>
<dbReference type="STRING" id="599839.J4H3B5"/>
<dbReference type="CDD" id="cd06603">
    <property type="entry name" value="GH31_GANC_GANAB_alpha"/>
    <property type="match status" value="1"/>
</dbReference>
<dbReference type="Gene3D" id="2.60.40.1180">
    <property type="entry name" value="Golgi alpha-mannosidase II"/>
    <property type="match status" value="2"/>
</dbReference>
<evidence type="ECO:0000256" key="1">
    <source>
        <dbReference type="ARBA" id="ARBA00004240"/>
    </source>
</evidence>
<comment type="pathway">
    <text evidence="2">Glycan metabolism; N-glycan metabolism.</text>
</comment>
<dbReference type="Pfam" id="PF01055">
    <property type="entry name" value="Glyco_hydro_31_2nd"/>
    <property type="match status" value="1"/>
</dbReference>
<keyword evidence="8 10" id="KW-0326">Glycosidase</keyword>
<dbReference type="InterPro" id="IPR011013">
    <property type="entry name" value="Gal_mutarotase_sf_dom"/>
</dbReference>
<name>J4H3B5_9APHY</name>
<dbReference type="GO" id="GO:0005975">
    <property type="term" value="P:carbohydrate metabolic process"/>
    <property type="evidence" value="ECO:0007669"/>
    <property type="project" value="InterPro"/>
</dbReference>
<dbReference type="PANTHER" id="PTHR22762">
    <property type="entry name" value="ALPHA-GLUCOSIDASE"/>
    <property type="match status" value="1"/>
</dbReference>
<evidence type="ECO:0000259" key="12">
    <source>
        <dbReference type="Pfam" id="PF01055"/>
    </source>
</evidence>
<evidence type="ECO:0000256" key="11">
    <source>
        <dbReference type="SAM" id="SignalP"/>
    </source>
</evidence>
<sequence length="966" mass="108897">MRAFCSLLLLAAVPAVLAVKTQDFKTCSQSAFCRRGRGLSARAQEASSSWVSPYSVDASTISIAPNLASFTAAVKSSLYPDIKFGLDVRIHDDGVVRVRMDEVDGLRKRYDGAASWALVAEPELSSKIRWSVGKADVRAKYGDKKDVEVVVAFNPLRVTLLQGGKEQVVLNGKGLLHMEHFRAKENSPKEEPAGESEQVVMQVNNRAWFEGDSEDEYWEEKFGSWTDSKPKGPESLSLDISFPNHGHVYGIPQHATRLSLPTTTGENAYYSEPYRLYNADVFEYLADSPMSLYGSIPVMHAHSAGSTVAIFNAVGSETWIDVAHPSPKSTETHWISESGILDVFIMPGPTPADIFAQYTRLTGTPALPAHWALGYHQCRWNYISSNDVRDVQKRFDMEDMPVDVFWLDIEYAEEHKYFIWDKKNFPDPVDMMHDVEDIGRKMVVIIDPHLKRTDNYPVYQEANERGLLVKSADGEKDYEGWCWSGSSAWIDFFNPNSWDWWKTLFKTLPQGDRWSWTDSTIDTYIWNDMNEPSVFNGPEISMPRDNVHHGGWEHRDIHNINGMLLHNLTSQAVMTRTDPPRRPFVLTRSFYAGSQRFGAMWTGDNLGTWEHMAAGVRMVLANNIGGFSFAGSDVGGFFGNPDSEMLVRWYQVGIFSPFFRAHAHIDTKRREPYLLDEPYKSIIRNVLRMRYSMLPVWYTAFRETSVTGLPVLRPHYVAFPHDEAGFAIDDQFFVGSSGLLVKPIVEKGATHTTVYLPEDQVYYDYFTHDVHRGASKGKSVTIQADLHKTPLLIRGGSIVPTRERPRRSSPLMKYDPFTLRIALSNQDVAHGELYLDDGETYSHRDGHFVWREFIAEKTEKKSKAVRISSRNLAAQKPGEAVDGVALTKYDGSNDFAKSMADVRVERVVIFGAATKPASVKMGDSELQWEYTQGVAASDKREGMASVLVIKDPGVSITSDWEIVVQA</sequence>
<dbReference type="GeneID" id="24097895"/>
<evidence type="ECO:0000259" key="13">
    <source>
        <dbReference type="Pfam" id="PF13802"/>
    </source>
</evidence>
<evidence type="ECO:0000313" key="16">
    <source>
        <dbReference type="Proteomes" id="UP000006352"/>
    </source>
</evidence>
<dbReference type="InterPro" id="IPR013780">
    <property type="entry name" value="Glyco_hydro_b"/>
</dbReference>
<dbReference type="InterPro" id="IPR000322">
    <property type="entry name" value="Glyco_hydro_31_TIM"/>
</dbReference>
<organism evidence="15 16">
    <name type="scientific">Fibroporia radiculosa</name>
    <dbReference type="NCBI Taxonomy" id="599839"/>
    <lineage>
        <taxon>Eukaryota</taxon>
        <taxon>Fungi</taxon>
        <taxon>Dikarya</taxon>
        <taxon>Basidiomycota</taxon>
        <taxon>Agaricomycotina</taxon>
        <taxon>Agaricomycetes</taxon>
        <taxon>Polyporales</taxon>
        <taxon>Fibroporiaceae</taxon>
        <taxon>Fibroporia</taxon>
    </lineage>
</organism>
<dbReference type="InterPro" id="IPR048395">
    <property type="entry name" value="Glyco_hydro_31_C"/>
</dbReference>
<keyword evidence="6" id="KW-0256">Endoplasmic reticulum</keyword>
<dbReference type="SUPFAM" id="SSF51445">
    <property type="entry name" value="(Trans)glycosidases"/>
    <property type="match status" value="1"/>
</dbReference>
<accession>J4H3B5</accession>
<evidence type="ECO:0000256" key="3">
    <source>
        <dbReference type="ARBA" id="ARBA00007806"/>
    </source>
</evidence>
<dbReference type="SUPFAM" id="SSF74650">
    <property type="entry name" value="Galactose mutarotase-like"/>
    <property type="match status" value="1"/>
</dbReference>
<gene>
    <name evidence="15" type="ORF">FIBRA_05099</name>
</gene>
<dbReference type="Pfam" id="PF13802">
    <property type="entry name" value="Gal_mutarotas_2"/>
    <property type="match status" value="1"/>
</dbReference>
<dbReference type="GO" id="GO:0030246">
    <property type="term" value="F:carbohydrate binding"/>
    <property type="evidence" value="ECO:0007669"/>
    <property type="project" value="InterPro"/>
</dbReference>
<evidence type="ECO:0000256" key="5">
    <source>
        <dbReference type="ARBA" id="ARBA00022801"/>
    </source>
</evidence>
<evidence type="ECO:0000259" key="14">
    <source>
        <dbReference type="Pfam" id="PF21365"/>
    </source>
</evidence>
<evidence type="ECO:0000256" key="7">
    <source>
        <dbReference type="ARBA" id="ARBA00023180"/>
    </source>
</evidence>
<feature type="signal peptide" evidence="11">
    <location>
        <begin position="1"/>
        <end position="18"/>
    </location>
</feature>
<keyword evidence="7" id="KW-0325">Glycoprotein</keyword>
<dbReference type="GO" id="GO:0006491">
    <property type="term" value="P:N-glycan processing"/>
    <property type="evidence" value="ECO:0007669"/>
    <property type="project" value="TreeGrafter"/>
</dbReference>
<dbReference type="InParanoid" id="J4H3B5"/>
<dbReference type="InterPro" id="IPR025887">
    <property type="entry name" value="Glyco_hydro_31_N_dom"/>
</dbReference>
<dbReference type="Gene3D" id="3.20.20.80">
    <property type="entry name" value="Glycosidases"/>
    <property type="match status" value="1"/>
</dbReference>
<feature type="domain" description="Glycoside hydrolase family 31 N-terminal" evidence="13">
    <location>
        <begin position="86"/>
        <end position="321"/>
    </location>
</feature>
<dbReference type="PANTHER" id="PTHR22762:SF54">
    <property type="entry name" value="BCDNA.GH04962"/>
    <property type="match status" value="1"/>
</dbReference>
<comment type="similarity">
    <text evidence="3 10">Belongs to the glycosyl hydrolase 31 family.</text>
</comment>
<dbReference type="SUPFAM" id="SSF51011">
    <property type="entry name" value="Glycosyl hydrolase domain"/>
    <property type="match status" value="1"/>
</dbReference>
<dbReference type="EMBL" id="HE797096">
    <property type="protein sequence ID" value="CCM02984.1"/>
    <property type="molecule type" value="Genomic_DNA"/>
</dbReference>
<dbReference type="Pfam" id="PF21365">
    <property type="entry name" value="Glyco_hydro_31_3rd"/>
    <property type="match status" value="1"/>
</dbReference>
<dbReference type="OrthoDB" id="3237269at2759"/>
<feature type="domain" description="Glycosyl hydrolase family 31 C-terminal" evidence="14">
    <location>
        <begin position="708"/>
        <end position="799"/>
    </location>
</feature>
<evidence type="ECO:0000256" key="2">
    <source>
        <dbReference type="ARBA" id="ARBA00004833"/>
    </source>
</evidence>
<keyword evidence="16" id="KW-1185">Reference proteome</keyword>
<dbReference type="FunCoup" id="J4H3B5">
    <property type="interactions" value="402"/>
</dbReference>
<evidence type="ECO:0000256" key="10">
    <source>
        <dbReference type="RuleBase" id="RU361185"/>
    </source>
</evidence>
<feature type="chain" id="PRO_5003778348" description="Glucosidase II subunit alpha" evidence="11">
    <location>
        <begin position="19"/>
        <end position="966"/>
    </location>
</feature>
<evidence type="ECO:0000256" key="8">
    <source>
        <dbReference type="ARBA" id="ARBA00023295"/>
    </source>
</evidence>
<keyword evidence="5 10" id="KW-0378">Hydrolase</keyword>
<feature type="domain" description="Glycoside hydrolase family 31 TIM barrel" evidence="12">
    <location>
        <begin position="365"/>
        <end position="700"/>
    </location>
</feature>
<reference evidence="15 16" key="1">
    <citation type="journal article" date="2012" name="Appl. Environ. Microbiol.">
        <title>Short-read sequencing for genomic analysis of the brown rot fungus Fibroporia radiculosa.</title>
        <authorList>
            <person name="Tang J.D."/>
            <person name="Perkins A.D."/>
            <person name="Sonstegard T.S."/>
            <person name="Schroeder S.G."/>
            <person name="Burgess S.C."/>
            <person name="Diehl S.V."/>
        </authorList>
    </citation>
    <scope>NUCLEOTIDE SEQUENCE [LARGE SCALE GENOMIC DNA]</scope>
    <source>
        <strain evidence="15 16">TFFH 294</strain>
    </source>
</reference>
<evidence type="ECO:0000256" key="6">
    <source>
        <dbReference type="ARBA" id="ARBA00022824"/>
    </source>
</evidence>
<dbReference type="CDD" id="cd14752">
    <property type="entry name" value="GH31_N"/>
    <property type="match status" value="1"/>
</dbReference>
<dbReference type="HOGENOM" id="CLU_000631_7_0_1"/>
<dbReference type="AlphaFoldDB" id="J4H3B5"/>
<dbReference type="Gene3D" id="2.60.40.1760">
    <property type="entry name" value="glycosyl hydrolase (family 31)"/>
    <property type="match status" value="1"/>
</dbReference>
<dbReference type="RefSeq" id="XP_012182267.1">
    <property type="nucleotide sequence ID" value="XM_012326877.1"/>
</dbReference>
<dbReference type="GO" id="GO:0090599">
    <property type="term" value="F:alpha-glucosidase activity"/>
    <property type="evidence" value="ECO:0007669"/>
    <property type="project" value="TreeGrafter"/>
</dbReference>
<proteinExistence type="inferred from homology"/>
<evidence type="ECO:0000256" key="9">
    <source>
        <dbReference type="ARBA" id="ARBA00042895"/>
    </source>
</evidence>
<evidence type="ECO:0000256" key="4">
    <source>
        <dbReference type="ARBA" id="ARBA00022729"/>
    </source>
</evidence>
<dbReference type="Proteomes" id="UP000006352">
    <property type="component" value="Unassembled WGS sequence"/>
</dbReference>
<keyword evidence="4 11" id="KW-0732">Signal</keyword>